<dbReference type="GO" id="GO:0016020">
    <property type="term" value="C:membrane"/>
    <property type="evidence" value="ECO:0007669"/>
    <property type="project" value="UniProtKB-SubCell"/>
</dbReference>
<evidence type="ECO:0000259" key="10">
    <source>
        <dbReference type="PROSITE" id="PS51292"/>
    </source>
</evidence>
<dbReference type="SUPFAM" id="SSF143456">
    <property type="entry name" value="VC0467-like"/>
    <property type="match status" value="1"/>
</dbReference>
<dbReference type="SUPFAM" id="SSF57850">
    <property type="entry name" value="RING/U-box"/>
    <property type="match status" value="1"/>
</dbReference>
<evidence type="ECO:0000256" key="1">
    <source>
        <dbReference type="ARBA" id="ARBA00004141"/>
    </source>
</evidence>
<keyword evidence="6" id="KW-0833">Ubl conjugation pathway</keyword>
<dbReference type="EMBL" id="CAUJNA010003675">
    <property type="protein sequence ID" value="CAJ1407547.1"/>
    <property type="molecule type" value="Genomic_DNA"/>
</dbReference>
<evidence type="ECO:0000256" key="2">
    <source>
        <dbReference type="ARBA" id="ARBA00022679"/>
    </source>
</evidence>
<dbReference type="CDD" id="cd16495">
    <property type="entry name" value="RING_CH-C4HC3_MARCH"/>
    <property type="match status" value="1"/>
</dbReference>
<organism evidence="11 12">
    <name type="scientific">Effrenium voratum</name>
    <dbReference type="NCBI Taxonomy" id="2562239"/>
    <lineage>
        <taxon>Eukaryota</taxon>
        <taxon>Sar</taxon>
        <taxon>Alveolata</taxon>
        <taxon>Dinophyceae</taxon>
        <taxon>Suessiales</taxon>
        <taxon>Symbiodiniaceae</taxon>
        <taxon>Effrenium</taxon>
    </lineage>
</organism>
<reference evidence="11" key="1">
    <citation type="submission" date="2023-08" db="EMBL/GenBank/DDBJ databases">
        <authorList>
            <person name="Chen Y."/>
            <person name="Shah S."/>
            <person name="Dougan E. K."/>
            <person name="Thang M."/>
            <person name="Chan C."/>
        </authorList>
    </citation>
    <scope>NUCLEOTIDE SEQUENCE</scope>
</reference>
<keyword evidence="12" id="KW-1185">Reference proteome</keyword>
<evidence type="ECO:0000256" key="9">
    <source>
        <dbReference type="ARBA" id="ARBA00023136"/>
    </source>
</evidence>
<dbReference type="InterPro" id="IPR013083">
    <property type="entry name" value="Znf_RING/FYVE/PHD"/>
</dbReference>
<dbReference type="Proteomes" id="UP001178507">
    <property type="component" value="Unassembled WGS sequence"/>
</dbReference>
<gene>
    <name evidence="11" type="ORF">EVOR1521_LOCUS29204</name>
</gene>
<dbReference type="GO" id="GO:0008270">
    <property type="term" value="F:zinc ion binding"/>
    <property type="evidence" value="ECO:0007669"/>
    <property type="project" value="UniProtKB-KW"/>
</dbReference>
<feature type="domain" description="RING-CH-type" evidence="10">
    <location>
        <begin position="1"/>
        <end position="76"/>
    </location>
</feature>
<dbReference type="Pfam" id="PF02622">
    <property type="entry name" value="DUF179"/>
    <property type="match status" value="1"/>
</dbReference>
<dbReference type="InterPro" id="IPR011016">
    <property type="entry name" value="Znf_RING-CH"/>
</dbReference>
<keyword evidence="3" id="KW-0812">Transmembrane</keyword>
<evidence type="ECO:0000256" key="5">
    <source>
        <dbReference type="ARBA" id="ARBA00022771"/>
    </source>
</evidence>
<dbReference type="Gene3D" id="3.40.1740.10">
    <property type="entry name" value="VC0467-like"/>
    <property type="match status" value="1"/>
</dbReference>
<evidence type="ECO:0000313" key="11">
    <source>
        <dbReference type="EMBL" id="CAJ1407547.1"/>
    </source>
</evidence>
<comment type="caution">
    <text evidence="11">The sequence shown here is derived from an EMBL/GenBank/DDBJ whole genome shotgun (WGS) entry which is preliminary data.</text>
</comment>
<keyword evidence="7" id="KW-0862">Zinc</keyword>
<evidence type="ECO:0000313" key="12">
    <source>
        <dbReference type="Proteomes" id="UP001178507"/>
    </source>
</evidence>
<dbReference type="PANTHER" id="PTHR46065:SF3">
    <property type="entry name" value="FI20425P1"/>
    <property type="match status" value="1"/>
</dbReference>
<dbReference type="AlphaFoldDB" id="A0AA36JL12"/>
<evidence type="ECO:0000256" key="3">
    <source>
        <dbReference type="ARBA" id="ARBA00022692"/>
    </source>
</evidence>
<keyword evidence="2" id="KW-0808">Transferase</keyword>
<dbReference type="PANTHER" id="PTHR46065">
    <property type="entry name" value="E3 UBIQUITIN-PROTEIN LIGASE MARCH 2/3 FAMILY MEMBER"/>
    <property type="match status" value="1"/>
</dbReference>
<comment type="subcellular location">
    <subcellularLocation>
        <location evidence="1">Membrane</location>
        <topology evidence="1">Multi-pass membrane protein</topology>
    </subcellularLocation>
</comment>
<accession>A0AA36JL12</accession>
<dbReference type="SMART" id="SM00744">
    <property type="entry name" value="RINGv"/>
    <property type="match status" value="1"/>
</dbReference>
<protein>
    <recommendedName>
        <fullName evidence="10">RING-CH-type domain-containing protein</fullName>
    </recommendedName>
</protein>
<dbReference type="InterPro" id="IPR003774">
    <property type="entry name" value="AlgH-like"/>
</dbReference>
<evidence type="ECO:0000256" key="7">
    <source>
        <dbReference type="ARBA" id="ARBA00022833"/>
    </source>
</evidence>
<evidence type="ECO:0000256" key="6">
    <source>
        <dbReference type="ARBA" id="ARBA00022786"/>
    </source>
</evidence>
<dbReference type="Gene3D" id="3.30.40.10">
    <property type="entry name" value="Zinc/RING finger domain, C3HC4 (zinc finger)"/>
    <property type="match status" value="1"/>
</dbReference>
<evidence type="ECO:0000256" key="8">
    <source>
        <dbReference type="ARBA" id="ARBA00022989"/>
    </source>
</evidence>
<dbReference type="Pfam" id="PF12906">
    <property type="entry name" value="RINGv"/>
    <property type="match status" value="1"/>
</dbReference>
<keyword evidence="9" id="KW-0472">Membrane</keyword>
<sequence length="371" mass="40952">MEERVCRICFSEEQQQEGQVLISPCKCEGSQKYIHLSCLRKWQRTVQLSGSNHPEEQDAEDRHTVCNVCKGTFELPPQDRAEMMSDLAGVHASDIAPGLLLVTKRNTESAAANIENLAIRAFIEAKAAHFRRAVYILTEVTPGARDGSDVVLGVNLCRALDAPSLECLSCRLTPDQLAAARTRGVEVLWMNGGPVKPRQVSAMAVLRRVRERLVEDVQVLLSAEGAWVAQGSLEAVLALAEEEAALTEGEEVAVLAWAGFAQWSRTQLLGEMARGSWGWCHGAVEDVRLSARIGGLWEDLRSGCRLQWAPSNELSREFEQRFAAQPQDTQQVEAVTALVREFEALRRDTEPSIRNGLASNRGRALQSCAHQ</sequence>
<proteinExistence type="predicted"/>
<dbReference type="PROSITE" id="PS51292">
    <property type="entry name" value="ZF_RING_CH"/>
    <property type="match status" value="1"/>
</dbReference>
<keyword evidence="8" id="KW-1133">Transmembrane helix</keyword>
<keyword evidence="5" id="KW-0863">Zinc-finger</keyword>
<keyword evidence="4" id="KW-0479">Metal-binding</keyword>
<name>A0AA36JL12_9DINO</name>
<evidence type="ECO:0000256" key="4">
    <source>
        <dbReference type="ARBA" id="ARBA00022723"/>
    </source>
</evidence>
<dbReference type="GO" id="GO:0016740">
    <property type="term" value="F:transferase activity"/>
    <property type="evidence" value="ECO:0007669"/>
    <property type="project" value="UniProtKB-KW"/>
</dbReference>